<organism evidence="2 3">
    <name type="scientific">Portunus trituberculatus</name>
    <name type="common">Swimming crab</name>
    <name type="synonym">Neptunus trituberculatus</name>
    <dbReference type="NCBI Taxonomy" id="210409"/>
    <lineage>
        <taxon>Eukaryota</taxon>
        <taxon>Metazoa</taxon>
        <taxon>Ecdysozoa</taxon>
        <taxon>Arthropoda</taxon>
        <taxon>Crustacea</taxon>
        <taxon>Multicrustacea</taxon>
        <taxon>Malacostraca</taxon>
        <taxon>Eumalacostraca</taxon>
        <taxon>Eucarida</taxon>
        <taxon>Decapoda</taxon>
        <taxon>Pleocyemata</taxon>
        <taxon>Brachyura</taxon>
        <taxon>Eubrachyura</taxon>
        <taxon>Portunoidea</taxon>
        <taxon>Portunidae</taxon>
        <taxon>Portuninae</taxon>
        <taxon>Portunus</taxon>
    </lineage>
</organism>
<evidence type="ECO:0000256" key="1">
    <source>
        <dbReference type="SAM" id="MobiDB-lite"/>
    </source>
</evidence>
<evidence type="ECO:0000313" key="3">
    <source>
        <dbReference type="Proteomes" id="UP000324222"/>
    </source>
</evidence>
<proteinExistence type="predicted"/>
<evidence type="ECO:0000313" key="2">
    <source>
        <dbReference type="EMBL" id="MPD02371.1"/>
    </source>
</evidence>
<dbReference type="AlphaFoldDB" id="A0A5B7JZY7"/>
<sequence length="59" mass="6561">MSTVRVTRSKGHVNDAKGEVLCDGMTVQVSGSKQHNLLKSRKVVHARQHCRPPTHTREA</sequence>
<keyword evidence="3" id="KW-1185">Reference proteome</keyword>
<accession>A0A5B7JZY7</accession>
<comment type="caution">
    <text evidence="2">The sequence shown here is derived from an EMBL/GenBank/DDBJ whole genome shotgun (WGS) entry which is preliminary data.</text>
</comment>
<gene>
    <name evidence="2" type="ORF">E2C01_097949</name>
</gene>
<dbReference type="Proteomes" id="UP000324222">
    <property type="component" value="Unassembled WGS sequence"/>
</dbReference>
<reference evidence="2 3" key="1">
    <citation type="submission" date="2019-05" db="EMBL/GenBank/DDBJ databases">
        <title>Another draft genome of Portunus trituberculatus and its Hox gene families provides insights of decapod evolution.</title>
        <authorList>
            <person name="Jeong J.-H."/>
            <person name="Song I."/>
            <person name="Kim S."/>
            <person name="Choi T."/>
            <person name="Kim D."/>
            <person name="Ryu S."/>
            <person name="Kim W."/>
        </authorList>
    </citation>
    <scope>NUCLEOTIDE SEQUENCE [LARGE SCALE GENOMIC DNA]</scope>
    <source>
        <tissue evidence="2">Muscle</tissue>
    </source>
</reference>
<protein>
    <submittedName>
        <fullName evidence="2">Uncharacterized protein</fullName>
    </submittedName>
</protein>
<feature type="region of interest" description="Disordered" evidence="1">
    <location>
        <begin position="40"/>
        <end position="59"/>
    </location>
</feature>
<dbReference type="EMBL" id="VSRR010131124">
    <property type="protein sequence ID" value="MPD02371.1"/>
    <property type="molecule type" value="Genomic_DNA"/>
</dbReference>
<name>A0A5B7JZY7_PORTR</name>